<protein>
    <submittedName>
        <fullName evidence="1">Uncharacterized protein</fullName>
    </submittedName>
</protein>
<proteinExistence type="predicted"/>
<gene>
    <name evidence="1" type="ORF">BpHYR1_048249</name>
</gene>
<evidence type="ECO:0000313" key="1">
    <source>
        <dbReference type="EMBL" id="RMZ95951.1"/>
    </source>
</evidence>
<sequence length="82" mass="9346">MVAFSIQNLIDLESDNSFDRRSFFEMVEKNISEKDTPGNELKNESKNILKTLKDDPASAPGNINNQILYSFLESKGFICKEQ</sequence>
<dbReference type="EMBL" id="REGN01012318">
    <property type="protein sequence ID" value="RMZ95951.1"/>
    <property type="molecule type" value="Genomic_DNA"/>
</dbReference>
<evidence type="ECO:0000313" key="2">
    <source>
        <dbReference type="Proteomes" id="UP000276133"/>
    </source>
</evidence>
<dbReference type="Proteomes" id="UP000276133">
    <property type="component" value="Unassembled WGS sequence"/>
</dbReference>
<comment type="caution">
    <text evidence="1">The sequence shown here is derived from an EMBL/GenBank/DDBJ whole genome shotgun (WGS) entry which is preliminary data.</text>
</comment>
<keyword evidence="2" id="KW-1185">Reference proteome</keyword>
<reference evidence="1 2" key="1">
    <citation type="journal article" date="2018" name="Sci. Rep.">
        <title>Genomic signatures of local adaptation to the degree of environmental predictability in rotifers.</title>
        <authorList>
            <person name="Franch-Gras L."/>
            <person name="Hahn C."/>
            <person name="Garcia-Roger E.M."/>
            <person name="Carmona M.J."/>
            <person name="Serra M."/>
            <person name="Gomez A."/>
        </authorList>
    </citation>
    <scope>NUCLEOTIDE SEQUENCE [LARGE SCALE GENOMIC DNA]</scope>
    <source>
        <strain evidence="1">HYR1</strain>
    </source>
</reference>
<accession>A0A3M7PA36</accession>
<dbReference type="AlphaFoldDB" id="A0A3M7PA36"/>
<name>A0A3M7PA36_BRAPC</name>
<organism evidence="1 2">
    <name type="scientific">Brachionus plicatilis</name>
    <name type="common">Marine rotifer</name>
    <name type="synonym">Brachionus muelleri</name>
    <dbReference type="NCBI Taxonomy" id="10195"/>
    <lineage>
        <taxon>Eukaryota</taxon>
        <taxon>Metazoa</taxon>
        <taxon>Spiralia</taxon>
        <taxon>Gnathifera</taxon>
        <taxon>Rotifera</taxon>
        <taxon>Eurotatoria</taxon>
        <taxon>Monogononta</taxon>
        <taxon>Pseudotrocha</taxon>
        <taxon>Ploima</taxon>
        <taxon>Brachionidae</taxon>
        <taxon>Brachionus</taxon>
    </lineage>
</organism>